<evidence type="ECO:0000259" key="2">
    <source>
        <dbReference type="Pfam" id="PF04195"/>
    </source>
</evidence>
<comment type="caution">
    <text evidence="3">The sequence shown here is derived from an EMBL/GenBank/DDBJ whole genome shotgun (WGS) entry which is preliminary data.</text>
</comment>
<evidence type="ECO:0000313" key="3">
    <source>
        <dbReference type="EMBL" id="KAK1365185.1"/>
    </source>
</evidence>
<organism evidence="3 4">
    <name type="scientific">Heracleum sosnowskyi</name>
    <dbReference type="NCBI Taxonomy" id="360622"/>
    <lineage>
        <taxon>Eukaryota</taxon>
        <taxon>Viridiplantae</taxon>
        <taxon>Streptophyta</taxon>
        <taxon>Embryophyta</taxon>
        <taxon>Tracheophyta</taxon>
        <taxon>Spermatophyta</taxon>
        <taxon>Magnoliopsida</taxon>
        <taxon>eudicotyledons</taxon>
        <taxon>Gunneridae</taxon>
        <taxon>Pentapetalae</taxon>
        <taxon>asterids</taxon>
        <taxon>campanulids</taxon>
        <taxon>Apiales</taxon>
        <taxon>Apiaceae</taxon>
        <taxon>Apioideae</taxon>
        <taxon>apioid superclade</taxon>
        <taxon>Tordylieae</taxon>
        <taxon>Tordyliinae</taxon>
        <taxon>Heracleum</taxon>
    </lineage>
</organism>
<dbReference type="AlphaFoldDB" id="A0AAD8HFF1"/>
<sequence length="314" mass="35627">MNANRVKLLLQKHRPKCRLVVPSPGERCHRFDNFELDQQIPCVVFSATFFRMGLSIPLHPFINDIITYYDISPLQMTPNAYRMAMCMYVLYDQQFEKKMSTRELGFFYQLKQTGKNSGFFYLSAWNVHDGQCIKGNRKGMTDWLPQFLYCYDCPIYRTEFNRNPKIPSKTTLKGHSLERALEALKLSAELGDGASLLTDQNLKRCGFLPNKKSLNLVSTEDSEVETSSKIDMASGVPSFVNKSASYDDLFGDDEKDLIPIDATPISRMKSTPASQDKSTTSSKRKLPPSAAADSAKGLGSRFSKKKPDSRRSYR</sequence>
<dbReference type="Pfam" id="PF04195">
    <property type="entry name" value="Transposase_28"/>
    <property type="match status" value="1"/>
</dbReference>
<feature type="domain" description="Transposase (putative) gypsy type" evidence="2">
    <location>
        <begin position="44"/>
        <end position="95"/>
    </location>
</feature>
<reference evidence="3" key="1">
    <citation type="submission" date="2023-02" db="EMBL/GenBank/DDBJ databases">
        <title>Genome of toxic invasive species Heracleum sosnowskyi carries increased number of genes despite the absence of recent whole-genome duplications.</title>
        <authorList>
            <person name="Schelkunov M."/>
            <person name="Shtratnikova V."/>
            <person name="Makarenko M."/>
            <person name="Klepikova A."/>
            <person name="Omelchenko D."/>
            <person name="Novikova G."/>
            <person name="Obukhova E."/>
            <person name="Bogdanov V."/>
            <person name="Penin A."/>
            <person name="Logacheva M."/>
        </authorList>
    </citation>
    <scope>NUCLEOTIDE SEQUENCE</scope>
    <source>
        <strain evidence="3">Hsosn_3</strain>
        <tissue evidence="3">Leaf</tissue>
    </source>
</reference>
<gene>
    <name evidence="3" type="ORF">POM88_040746</name>
</gene>
<dbReference type="InterPro" id="IPR007321">
    <property type="entry name" value="Transposase_28"/>
</dbReference>
<keyword evidence="4" id="KW-1185">Reference proteome</keyword>
<reference evidence="3" key="2">
    <citation type="submission" date="2023-05" db="EMBL/GenBank/DDBJ databases">
        <authorList>
            <person name="Schelkunov M.I."/>
        </authorList>
    </citation>
    <scope>NUCLEOTIDE SEQUENCE</scope>
    <source>
        <strain evidence="3">Hsosn_3</strain>
        <tissue evidence="3">Leaf</tissue>
    </source>
</reference>
<evidence type="ECO:0000256" key="1">
    <source>
        <dbReference type="SAM" id="MobiDB-lite"/>
    </source>
</evidence>
<feature type="compositionally biased region" description="Polar residues" evidence="1">
    <location>
        <begin position="268"/>
        <end position="281"/>
    </location>
</feature>
<proteinExistence type="predicted"/>
<evidence type="ECO:0000313" key="4">
    <source>
        <dbReference type="Proteomes" id="UP001237642"/>
    </source>
</evidence>
<feature type="region of interest" description="Disordered" evidence="1">
    <location>
        <begin position="261"/>
        <end position="314"/>
    </location>
</feature>
<accession>A0AAD8HFF1</accession>
<feature type="compositionally biased region" description="Basic and acidic residues" evidence="1">
    <location>
        <begin position="305"/>
        <end position="314"/>
    </location>
</feature>
<name>A0AAD8HFF1_9APIA</name>
<dbReference type="Proteomes" id="UP001237642">
    <property type="component" value="Unassembled WGS sequence"/>
</dbReference>
<dbReference type="EMBL" id="JAUIZM010000009">
    <property type="protein sequence ID" value="KAK1365185.1"/>
    <property type="molecule type" value="Genomic_DNA"/>
</dbReference>
<protein>
    <recommendedName>
        <fullName evidence="2">Transposase (putative) gypsy type domain-containing protein</fullName>
    </recommendedName>
</protein>